<dbReference type="GO" id="GO:0016020">
    <property type="term" value="C:membrane"/>
    <property type="evidence" value="ECO:0007669"/>
    <property type="project" value="UniProtKB-SubCell"/>
</dbReference>
<reference evidence="9" key="1">
    <citation type="submission" date="2016-04" db="EMBL/GenBank/DDBJ databases">
        <authorList>
            <person name="Nguyen H.D."/>
            <person name="Kesanakurti P."/>
            <person name="Cullis J."/>
            <person name="Levesque C.A."/>
            <person name="Hambleton S."/>
        </authorList>
    </citation>
    <scope>NUCLEOTIDE SEQUENCE</scope>
    <source>
        <strain evidence="9">DAOMC 238032</strain>
    </source>
</reference>
<keyword evidence="3" id="KW-0812">Transmembrane</keyword>
<keyword evidence="5" id="KW-0472">Membrane</keyword>
<dbReference type="Gene3D" id="3.30.70.1350">
    <property type="entry name" value="Cation efflux protein, cytoplasmic domain"/>
    <property type="match status" value="1"/>
</dbReference>
<dbReference type="GO" id="GO:0098771">
    <property type="term" value="P:inorganic ion homeostasis"/>
    <property type="evidence" value="ECO:0007669"/>
    <property type="project" value="UniProtKB-ARBA"/>
</dbReference>
<feature type="region of interest" description="Disordered" evidence="6">
    <location>
        <begin position="175"/>
        <end position="235"/>
    </location>
</feature>
<feature type="domain" description="Cation efflux protein cytoplasmic" evidence="8">
    <location>
        <begin position="539"/>
        <end position="595"/>
    </location>
</feature>
<evidence type="ECO:0000256" key="5">
    <source>
        <dbReference type="ARBA" id="ARBA00023136"/>
    </source>
</evidence>
<feature type="region of interest" description="Disordered" evidence="6">
    <location>
        <begin position="597"/>
        <end position="622"/>
    </location>
</feature>
<evidence type="ECO:0000259" key="7">
    <source>
        <dbReference type="Pfam" id="PF01545"/>
    </source>
</evidence>
<comment type="caution">
    <text evidence="9">The sequence shown here is derived from an EMBL/GenBank/DDBJ whole genome shotgun (WGS) entry which is preliminary data.</text>
</comment>
<evidence type="ECO:0000313" key="10">
    <source>
        <dbReference type="Proteomes" id="UP000077671"/>
    </source>
</evidence>
<feature type="domain" description="Cation efflux protein transmembrane" evidence="7">
    <location>
        <begin position="259"/>
        <end position="362"/>
    </location>
</feature>
<dbReference type="InterPro" id="IPR050291">
    <property type="entry name" value="CDF_Transporter"/>
</dbReference>
<sequence>MRALLAPSTYAFRLSPPSPSSSSSVLRAALVRRVYSTNNNTNTKKDRPTAPTLLNPAPPAPLPPSRRGPPTTRLVRWQRPEDEEDQYLSNNNPSAPLGRSFSPPHSSASTFSFHQPQHYASKSTAIRIRQPSSSALFAFYPATTATAVSRQASIDNPPSPVIKNNNSSETIAPTMSAQPELTQRKPDSAAVAKETNGVATHDHHDHSHSHAHSHSHSHSLNPFAAHSHAHGHDHGSAAEADALLAALKGRGDRGSNITLLGLFANILLSASKGLAGVYLNSAALLADAAHSLSDMFSDLVTLFCWKMSQLPASETHPLGYGKYETMGGLGVSLVLVAGSLGIGFHSYGLLLEALQPTLAHAPHAIQVLSSWTGSLASVGAHLHDHGGGAEAGHSHSHHGAAEGGVLDPNAMWFALMSILVKEWLYHATLKIAREENSSVLEANAIHHRSDSLSSGVTFLAIGGSWLGFPILDPLGGLLVAALIGKQGAELLLSALAELSDRGVDGETLVGFRAVLDDVQAEFSLSQTGSVTSGKGAHLQGWHTLRAIKSGVSIFIDVTLVMPPETTLAEARAVEGVVVDRLRRSRKGVKEVRVQLSTAFPPSSSSSCGTEPGGRGKVGNKAE</sequence>
<keyword evidence="4" id="KW-1133">Transmembrane helix</keyword>
<evidence type="ECO:0000256" key="3">
    <source>
        <dbReference type="ARBA" id="ARBA00022692"/>
    </source>
</evidence>
<feature type="region of interest" description="Disordered" evidence="6">
    <location>
        <begin position="36"/>
        <end position="112"/>
    </location>
</feature>
<evidence type="ECO:0008006" key="11">
    <source>
        <dbReference type="Google" id="ProtNLM"/>
    </source>
</evidence>
<dbReference type="Pfam" id="PF01545">
    <property type="entry name" value="Cation_efflux"/>
    <property type="match status" value="2"/>
</dbReference>
<dbReference type="PANTHER" id="PTHR43840">
    <property type="entry name" value="MITOCHONDRIAL METAL TRANSPORTER 1-RELATED"/>
    <property type="match status" value="1"/>
</dbReference>
<dbReference type="InterPro" id="IPR058533">
    <property type="entry name" value="Cation_efflux_TM"/>
</dbReference>
<dbReference type="EMBL" id="LWDD02000102">
    <property type="protein sequence ID" value="KAE8263942.1"/>
    <property type="molecule type" value="Genomic_DNA"/>
</dbReference>
<keyword evidence="2" id="KW-0813">Transport</keyword>
<dbReference type="Proteomes" id="UP000077671">
    <property type="component" value="Unassembled WGS sequence"/>
</dbReference>
<protein>
    <recommendedName>
        <fullName evidence="11">Cation efflux protein cytoplasmic domain-containing protein</fullName>
    </recommendedName>
</protein>
<gene>
    <name evidence="9" type="ORF">A4X03_0g1311</name>
</gene>
<feature type="region of interest" description="Disordered" evidence="6">
    <location>
        <begin position="150"/>
        <end position="169"/>
    </location>
</feature>
<dbReference type="GO" id="GO:0030003">
    <property type="term" value="P:intracellular monoatomic cation homeostasis"/>
    <property type="evidence" value="ECO:0007669"/>
    <property type="project" value="UniProtKB-ARBA"/>
</dbReference>
<evidence type="ECO:0000313" key="9">
    <source>
        <dbReference type="EMBL" id="KAE8263942.1"/>
    </source>
</evidence>
<accession>A0A8T8TS99</accession>
<dbReference type="NCBIfam" id="TIGR01297">
    <property type="entry name" value="CDF"/>
    <property type="match status" value="1"/>
</dbReference>
<feature type="compositionally biased region" description="Basic residues" evidence="6">
    <location>
        <begin position="206"/>
        <end position="217"/>
    </location>
</feature>
<dbReference type="InterPro" id="IPR027470">
    <property type="entry name" value="Cation_efflux_CTD"/>
</dbReference>
<reference evidence="9" key="2">
    <citation type="journal article" date="2019" name="IMA Fungus">
        <title>Genome sequencing and comparison of five Tilletia species to identify candidate genes for the detection of regulated species infecting wheat.</title>
        <authorList>
            <person name="Nguyen H.D.T."/>
            <person name="Sultana T."/>
            <person name="Kesanakurti P."/>
            <person name="Hambleton S."/>
        </authorList>
    </citation>
    <scope>NUCLEOTIDE SEQUENCE</scope>
    <source>
        <strain evidence="9">DAOMC 238032</strain>
    </source>
</reference>
<dbReference type="Pfam" id="PF16916">
    <property type="entry name" value="ZT_dimer"/>
    <property type="match status" value="1"/>
</dbReference>
<comment type="subcellular location">
    <subcellularLocation>
        <location evidence="1">Membrane</location>
        <topology evidence="1">Multi-pass membrane protein</topology>
    </subcellularLocation>
</comment>
<evidence type="ECO:0000256" key="1">
    <source>
        <dbReference type="ARBA" id="ARBA00004141"/>
    </source>
</evidence>
<evidence type="ECO:0000256" key="2">
    <source>
        <dbReference type="ARBA" id="ARBA00022448"/>
    </source>
</evidence>
<proteinExistence type="predicted"/>
<dbReference type="PANTHER" id="PTHR43840:SF15">
    <property type="entry name" value="MITOCHONDRIAL METAL TRANSPORTER 1-RELATED"/>
    <property type="match status" value="1"/>
</dbReference>
<feature type="compositionally biased region" description="Polar residues" evidence="6">
    <location>
        <begin position="103"/>
        <end position="112"/>
    </location>
</feature>
<dbReference type="InterPro" id="IPR027469">
    <property type="entry name" value="Cation_efflux_TMD_sf"/>
</dbReference>
<dbReference type="InterPro" id="IPR002524">
    <property type="entry name" value="Cation_efflux"/>
</dbReference>
<dbReference type="Gene3D" id="1.20.1510.10">
    <property type="entry name" value="Cation efflux protein transmembrane domain"/>
    <property type="match status" value="1"/>
</dbReference>
<dbReference type="GO" id="GO:0008324">
    <property type="term" value="F:monoatomic cation transmembrane transporter activity"/>
    <property type="evidence" value="ECO:0007669"/>
    <property type="project" value="InterPro"/>
</dbReference>
<feature type="compositionally biased region" description="Pro residues" evidence="6">
    <location>
        <begin position="56"/>
        <end position="67"/>
    </location>
</feature>
<evidence type="ECO:0000256" key="6">
    <source>
        <dbReference type="SAM" id="MobiDB-lite"/>
    </source>
</evidence>
<dbReference type="AlphaFoldDB" id="A0A8T8TS99"/>
<dbReference type="SUPFAM" id="SSF161111">
    <property type="entry name" value="Cation efflux protein transmembrane domain-like"/>
    <property type="match status" value="1"/>
</dbReference>
<evidence type="ECO:0000259" key="8">
    <source>
        <dbReference type="Pfam" id="PF16916"/>
    </source>
</evidence>
<feature type="domain" description="Cation efflux protein transmembrane" evidence="7">
    <location>
        <begin position="410"/>
        <end position="498"/>
    </location>
</feature>
<dbReference type="InterPro" id="IPR036837">
    <property type="entry name" value="Cation_efflux_CTD_sf"/>
</dbReference>
<organism evidence="9 10">
    <name type="scientific">Tilletia caries</name>
    <name type="common">wheat bunt fungus</name>
    <dbReference type="NCBI Taxonomy" id="13290"/>
    <lineage>
        <taxon>Eukaryota</taxon>
        <taxon>Fungi</taxon>
        <taxon>Dikarya</taxon>
        <taxon>Basidiomycota</taxon>
        <taxon>Ustilaginomycotina</taxon>
        <taxon>Exobasidiomycetes</taxon>
        <taxon>Tilletiales</taxon>
        <taxon>Tilletiaceae</taxon>
        <taxon>Tilletia</taxon>
    </lineage>
</organism>
<evidence type="ECO:0000256" key="4">
    <source>
        <dbReference type="ARBA" id="ARBA00022989"/>
    </source>
</evidence>
<dbReference type="SUPFAM" id="SSF160240">
    <property type="entry name" value="Cation efflux protein cytoplasmic domain-like"/>
    <property type="match status" value="1"/>
</dbReference>
<name>A0A8T8TS99_9BASI</name>